<feature type="domain" description="F-box" evidence="4">
    <location>
        <begin position="80"/>
        <end position="126"/>
    </location>
</feature>
<reference evidence="5" key="1">
    <citation type="journal article" date="2023" name="Mol. Phylogenet. Evol.">
        <title>Genome-scale phylogeny and comparative genomics of the fungal order Sordariales.</title>
        <authorList>
            <person name="Hensen N."/>
            <person name="Bonometti L."/>
            <person name="Westerberg I."/>
            <person name="Brannstrom I.O."/>
            <person name="Guillou S."/>
            <person name="Cros-Aarteil S."/>
            <person name="Calhoun S."/>
            <person name="Haridas S."/>
            <person name="Kuo A."/>
            <person name="Mondo S."/>
            <person name="Pangilinan J."/>
            <person name="Riley R."/>
            <person name="LaButti K."/>
            <person name="Andreopoulos B."/>
            <person name="Lipzen A."/>
            <person name="Chen C."/>
            <person name="Yan M."/>
            <person name="Daum C."/>
            <person name="Ng V."/>
            <person name="Clum A."/>
            <person name="Steindorff A."/>
            <person name="Ohm R.A."/>
            <person name="Martin F."/>
            <person name="Silar P."/>
            <person name="Natvig D.O."/>
            <person name="Lalanne C."/>
            <person name="Gautier V."/>
            <person name="Ament-Velasquez S.L."/>
            <person name="Kruys A."/>
            <person name="Hutchinson M.I."/>
            <person name="Powell A.J."/>
            <person name="Barry K."/>
            <person name="Miller A.N."/>
            <person name="Grigoriev I.V."/>
            <person name="Debuchy R."/>
            <person name="Gladieux P."/>
            <person name="Hiltunen Thoren M."/>
            <person name="Johannesson H."/>
        </authorList>
    </citation>
    <scope>NUCLEOTIDE SEQUENCE</scope>
    <source>
        <strain evidence="5">CBS 508.74</strain>
    </source>
</reference>
<dbReference type="InterPro" id="IPR001810">
    <property type="entry name" value="F-box_dom"/>
</dbReference>
<evidence type="ECO:0000259" key="4">
    <source>
        <dbReference type="PROSITE" id="PS50181"/>
    </source>
</evidence>
<dbReference type="Pfam" id="PF12937">
    <property type="entry name" value="F-box-like"/>
    <property type="match status" value="1"/>
</dbReference>
<reference evidence="5" key="2">
    <citation type="submission" date="2023-05" db="EMBL/GenBank/DDBJ databases">
        <authorList>
            <consortium name="Lawrence Berkeley National Laboratory"/>
            <person name="Steindorff A."/>
            <person name="Hensen N."/>
            <person name="Bonometti L."/>
            <person name="Westerberg I."/>
            <person name="Brannstrom I.O."/>
            <person name="Guillou S."/>
            <person name="Cros-Aarteil S."/>
            <person name="Calhoun S."/>
            <person name="Haridas S."/>
            <person name="Kuo A."/>
            <person name="Mondo S."/>
            <person name="Pangilinan J."/>
            <person name="Riley R."/>
            <person name="Labutti K."/>
            <person name="Andreopoulos B."/>
            <person name="Lipzen A."/>
            <person name="Chen C."/>
            <person name="Yanf M."/>
            <person name="Daum C."/>
            <person name="Ng V."/>
            <person name="Clum A."/>
            <person name="Ohm R."/>
            <person name="Martin F."/>
            <person name="Silar P."/>
            <person name="Natvig D."/>
            <person name="Lalanne C."/>
            <person name="Gautier V."/>
            <person name="Ament-Velasquez S.L."/>
            <person name="Kruys A."/>
            <person name="Hutchinson M.I."/>
            <person name="Powell A.J."/>
            <person name="Barry K."/>
            <person name="Miller A.N."/>
            <person name="Grigoriev I.V."/>
            <person name="Debuchy R."/>
            <person name="Gladieux P."/>
            <person name="Thoren M.H."/>
            <person name="Johannesson H."/>
        </authorList>
    </citation>
    <scope>NUCLEOTIDE SEQUENCE</scope>
    <source>
        <strain evidence="5">CBS 508.74</strain>
    </source>
</reference>
<keyword evidence="2" id="KW-0833">Ubl conjugation pathway</keyword>
<feature type="region of interest" description="Disordered" evidence="3">
    <location>
        <begin position="1"/>
        <end position="71"/>
    </location>
</feature>
<dbReference type="SUPFAM" id="SSF81383">
    <property type="entry name" value="F-box domain"/>
    <property type="match status" value="1"/>
</dbReference>
<feature type="compositionally biased region" description="Basic and acidic residues" evidence="3">
    <location>
        <begin position="56"/>
        <end position="71"/>
    </location>
</feature>
<dbReference type="Proteomes" id="UP001302812">
    <property type="component" value="Unassembled WGS sequence"/>
</dbReference>
<dbReference type="PANTHER" id="PTHR10706">
    <property type="entry name" value="F-BOX FAMILY PROTEIN"/>
    <property type="match status" value="1"/>
</dbReference>
<evidence type="ECO:0000256" key="3">
    <source>
        <dbReference type="SAM" id="MobiDB-lite"/>
    </source>
</evidence>
<gene>
    <name evidence="5" type="ORF">N656DRAFT_780456</name>
</gene>
<evidence type="ECO:0000313" key="5">
    <source>
        <dbReference type="EMBL" id="KAK4111718.1"/>
    </source>
</evidence>
<dbReference type="EMBL" id="MU853345">
    <property type="protein sequence ID" value="KAK4111718.1"/>
    <property type="molecule type" value="Genomic_DNA"/>
</dbReference>
<dbReference type="Pfam" id="PF12014">
    <property type="entry name" value="Cyclin_D1_bind"/>
    <property type="match status" value="1"/>
</dbReference>
<evidence type="ECO:0000256" key="2">
    <source>
        <dbReference type="ARBA" id="ARBA00022786"/>
    </source>
</evidence>
<accession>A0AAN6TC92</accession>
<feature type="compositionally biased region" description="Polar residues" evidence="3">
    <location>
        <begin position="19"/>
        <end position="43"/>
    </location>
</feature>
<name>A0AAN6TC92_9PEZI</name>
<dbReference type="GeneID" id="89939505"/>
<proteinExistence type="predicted"/>
<dbReference type="PANTHER" id="PTHR10706:SF130">
    <property type="entry name" value="F-BOX ONLY PROTEIN 31"/>
    <property type="match status" value="1"/>
</dbReference>
<keyword evidence="6" id="KW-1185">Reference proteome</keyword>
<comment type="caution">
    <text evidence="5">The sequence shown here is derived from an EMBL/GenBank/DDBJ whole genome shotgun (WGS) entry which is preliminary data.</text>
</comment>
<evidence type="ECO:0000256" key="1">
    <source>
        <dbReference type="ARBA" id="ARBA00004906"/>
    </source>
</evidence>
<comment type="pathway">
    <text evidence="1">Protein modification; protein ubiquitination.</text>
</comment>
<dbReference type="Gene3D" id="1.20.1280.50">
    <property type="match status" value="1"/>
</dbReference>
<dbReference type="RefSeq" id="XP_064669288.1">
    <property type="nucleotide sequence ID" value="XM_064815380.1"/>
</dbReference>
<dbReference type="PROSITE" id="PS50181">
    <property type="entry name" value="FBOX"/>
    <property type="match status" value="1"/>
</dbReference>
<evidence type="ECO:0000313" key="6">
    <source>
        <dbReference type="Proteomes" id="UP001302812"/>
    </source>
</evidence>
<protein>
    <recommendedName>
        <fullName evidence="4">F-box domain-containing protein</fullName>
    </recommendedName>
</protein>
<sequence length="570" mass="63919">MASDPGRIFAESVDPITGHGTSSLHPGHSTADQATQGDASTDVTMLLDPPSDDEDPYPRPDNVKGKGKSRDGEITAPAGVCHLASLPAELISDILSYLTAEDLIGFAKTSRDMYSHAMADHLWQALIQDNVPGVRVTSPYPCRTFYDLFRAHYPRWFLPKYKIWFSDLDLPGRLILVRYDQRRGCIEGYQLLANKKSRSFHVWDTEPPVMVHSFDPVVKLHIDNPVLKLPANPPIQACGSQYVGNIRTIRLRRDSADPADSSSRSVSRYQAEIPMQLNSIDNMRSNFVYAKILDPEDVQTLISSAFPYGHIWPPPTIPAPHRVVADGLGRSYLRPLGPESRPNNRRELCDRAFRIRKWIELRLFHSHGLALRPDPLILTGGFAEGEAVFPHAETDHHLIPDIPFLSHGIHGGDDISTYATLDPELYTPTPGNPYQGIWVGDYSGHGCEFLWIHHDDGRLPVLGYEPAIPRRRLLAVKLTGDANVPRGEFSWVVEDLGDGGLVRVEKEPPFEGVRVVKSQGHVANTGFLNDSYIDSHLFLISHDRLAQHWIDLERVSFYQRVDIDQFLVPD</sequence>
<dbReference type="InterPro" id="IPR045048">
    <property type="entry name" value="FBXO31/39"/>
</dbReference>
<dbReference type="InterPro" id="IPR036047">
    <property type="entry name" value="F-box-like_dom_sf"/>
</dbReference>
<dbReference type="AlphaFoldDB" id="A0AAN6TC92"/>
<organism evidence="5 6">
    <name type="scientific">Canariomyces notabilis</name>
    <dbReference type="NCBI Taxonomy" id="2074819"/>
    <lineage>
        <taxon>Eukaryota</taxon>
        <taxon>Fungi</taxon>
        <taxon>Dikarya</taxon>
        <taxon>Ascomycota</taxon>
        <taxon>Pezizomycotina</taxon>
        <taxon>Sordariomycetes</taxon>
        <taxon>Sordariomycetidae</taxon>
        <taxon>Sordariales</taxon>
        <taxon>Chaetomiaceae</taxon>
        <taxon>Canariomyces</taxon>
    </lineage>
</organism>